<comment type="caution">
    <text evidence="1">The sequence shown here is derived from an EMBL/GenBank/DDBJ whole genome shotgun (WGS) entry which is preliminary data.</text>
</comment>
<accession>A0ACC1R8W3</accession>
<name>A0ACC1R8W3_9HYPO</name>
<evidence type="ECO:0000313" key="2">
    <source>
        <dbReference type="Proteomes" id="UP001148737"/>
    </source>
</evidence>
<proteinExistence type="predicted"/>
<evidence type="ECO:0000313" key="1">
    <source>
        <dbReference type="EMBL" id="KAJ3499479.1"/>
    </source>
</evidence>
<dbReference type="Proteomes" id="UP001148737">
    <property type="component" value="Unassembled WGS sequence"/>
</dbReference>
<reference evidence="1" key="1">
    <citation type="submission" date="2022-07" db="EMBL/GenBank/DDBJ databases">
        <title>Genome Sequence of Lecanicillium saksenae.</title>
        <authorList>
            <person name="Buettner E."/>
        </authorList>
    </citation>
    <scope>NUCLEOTIDE SEQUENCE</scope>
    <source>
        <strain evidence="1">VT-O1</strain>
    </source>
</reference>
<dbReference type="EMBL" id="JANAKD010000009">
    <property type="protein sequence ID" value="KAJ3499479.1"/>
    <property type="molecule type" value="Genomic_DNA"/>
</dbReference>
<organism evidence="1 2">
    <name type="scientific">Lecanicillium saksenae</name>
    <dbReference type="NCBI Taxonomy" id="468837"/>
    <lineage>
        <taxon>Eukaryota</taxon>
        <taxon>Fungi</taxon>
        <taxon>Dikarya</taxon>
        <taxon>Ascomycota</taxon>
        <taxon>Pezizomycotina</taxon>
        <taxon>Sordariomycetes</taxon>
        <taxon>Hypocreomycetidae</taxon>
        <taxon>Hypocreales</taxon>
        <taxon>Cordycipitaceae</taxon>
        <taxon>Lecanicillium</taxon>
    </lineage>
</organism>
<protein>
    <submittedName>
        <fullName evidence="1">Uncharacterized protein</fullName>
    </submittedName>
</protein>
<sequence>MATENLYDIIVVGCGTAGSVLAARLTEVPALKVLVLEAGDDHSANPKVHIPAGGMALWPDASINWGFKTVPQENYEGRAIEHHRGKGLGGTTLLNLNCITFPDRDSIDNFARMGNKGWAYNELQPYYRKFHTFHEPGAEAIDALGLDYADTSLHGTSGPIQVSYGNFFSNITKVWSRTFSTLGRKSVADPLSGDALGAVNAPGSVDPDKFTRSSAAAGYLTPDVRARENLHIVTKAIVQHILLKEENGSTIARGVRYTTDDGQSHDVRAREVILSGGVFNSPQILELSGIGNPSILQALNVESIVNLPGVGENLQDHAMVGISLESTEPTLDSFRDKAKMGAAFQEYQEKSSGPFTSGTFNQAYMPCMAMLSTTDEFDLKSLLDKHAKSDSPGLQKQLNLVRSIVEDANKSSIQYLCAPVQARADQNSRPVSTEARLSDYFTLYSSLSHPFSRGSVHIRTGDVSDAPLIDPKYFSNPVDRELLARHLHYLPTIYKTQPLAGLVKPNGQTIPADLNLESLERMGGVVDSELRVYGVKGLRVVDASVFPLIPRGNIQSSVYAVAEKAADIIKDSIKNSS</sequence>
<keyword evidence="2" id="KW-1185">Reference proteome</keyword>
<gene>
    <name evidence="1" type="ORF">NLG97_g312</name>
</gene>